<feature type="compositionally biased region" description="Low complexity" evidence="2">
    <location>
        <begin position="504"/>
        <end position="516"/>
    </location>
</feature>
<feature type="coiled-coil region" evidence="1">
    <location>
        <begin position="1723"/>
        <end position="1750"/>
    </location>
</feature>
<feature type="region of interest" description="Disordered" evidence="2">
    <location>
        <begin position="635"/>
        <end position="660"/>
    </location>
</feature>
<feature type="compositionally biased region" description="Low complexity" evidence="2">
    <location>
        <begin position="647"/>
        <end position="660"/>
    </location>
</feature>
<dbReference type="SUPFAM" id="SSF52047">
    <property type="entry name" value="RNI-like"/>
    <property type="match status" value="1"/>
</dbReference>
<feature type="compositionally biased region" description="Basic and acidic residues" evidence="2">
    <location>
        <begin position="1253"/>
        <end position="1288"/>
    </location>
</feature>
<keyword evidence="1" id="KW-0175">Coiled coil</keyword>
<dbReference type="InterPro" id="IPR032675">
    <property type="entry name" value="LRR_dom_sf"/>
</dbReference>
<dbReference type="Proteomes" id="UP000009168">
    <property type="component" value="Unassembled WGS sequence"/>
</dbReference>
<dbReference type="PANTHER" id="PTHR24114:SF2">
    <property type="entry name" value="F-BOX DOMAIN-CONTAINING PROTEIN-RELATED"/>
    <property type="match status" value="1"/>
</dbReference>
<reference evidence="4" key="1">
    <citation type="journal article" date="2006" name="PLoS Biol.">
        <title>Macronuclear genome sequence of the ciliate Tetrahymena thermophila, a model eukaryote.</title>
        <authorList>
            <person name="Eisen J.A."/>
            <person name="Coyne R.S."/>
            <person name="Wu M."/>
            <person name="Wu D."/>
            <person name="Thiagarajan M."/>
            <person name="Wortman J.R."/>
            <person name="Badger J.H."/>
            <person name="Ren Q."/>
            <person name="Amedeo P."/>
            <person name="Jones K.M."/>
            <person name="Tallon L.J."/>
            <person name="Delcher A.L."/>
            <person name="Salzberg S.L."/>
            <person name="Silva J.C."/>
            <person name="Haas B.J."/>
            <person name="Majoros W.H."/>
            <person name="Farzad M."/>
            <person name="Carlton J.M."/>
            <person name="Smith R.K. Jr."/>
            <person name="Garg J."/>
            <person name="Pearlman R.E."/>
            <person name="Karrer K.M."/>
            <person name="Sun L."/>
            <person name="Manning G."/>
            <person name="Elde N.C."/>
            <person name="Turkewitz A.P."/>
            <person name="Asai D.J."/>
            <person name="Wilkes D.E."/>
            <person name="Wang Y."/>
            <person name="Cai H."/>
            <person name="Collins K."/>
            <person name="Stewart B.A."/>
            <person name="Lee S.R."/>
            <person name="Wilamowska K."/>
            <person name="Weinberg Z."/>
            <person name="Ruzzo W.L."/>
            <person name="Wloga D."/>
            <person name="Gaertig J."/>
            <person name="Frankel J."/>
            <person name="Tsao C.-C."/>
            <person name="Gorovsky M.A."/>
            <person name="Keeling P.J."/>
            <person name="Waller R.F."/>
            <person name="Patron N.J."/>
            <person name="Cherry J.M."/>
            <person name="Stover N.A."/>
            <person name="Krieger C.J."/>
            <person name="del Toro C."/>
            <person name="Ryder H.F."/>
            <person name="Williamson S.C."/>
            <person name="Barbeau R.A."/>
            <person name="Hamilton E.P."/>
            <person name="Orias E."/>
        </authorList>
    </citation>
    <scope>NUCLEOTIDE SEQUENCE [LARGE SCALE GENOMIC DNA]</scope>
    <source>
        <strain evidence="4">SB210</strain>
    </source>
</reference>
<dbReference type="RefSeq" id="XP_001026311.2">
    <property type="nucleotide sequence ID" value="XM_001026311.2"/>
</dbReference>
<feature type="region of interest" description="Disordered" evidence="2">
    <location>
        <begin position="110"/>
        <end position="131"/>
    </location>
</feature>
<feature type="region of interest" description="Disordered" evidence="2">
    <location>
        <begin position="1234"/>
        <end position="1320"/>
    </location>
</feature>
<dbReference type="Pfam" id="PF13516">
    <property type="entry name" value="LRR_6"/>
    <property type="match status" value="2"/>
</dbReference>
<feature type="region of interest" description="Disordered" evidence="2">
    <location>
        <begin position="497"/>
        <end position="529"/>
    </location>
</feature>
<evidence type="ECO:0000313" key="3">
    <source>
        <dbReference type="EMBL" id="EAS06066.2"/>
    </source>
</evidence>
<gene>
    <name evidence="3" type="ORF">TTHERM_00853050</name>
</gene>
<dbReference type="InterPro" id="IPR052394">
    <property type="entry name" value="LRR-containing"/>
</dbReference>
<dbReference type="eggNOG" id="KOG4308">
    <property type="taxonomic scope" value="Eukaryota"/>
</dbReference>
<protein>
    <recommendedName>
        <fullName evidence="5">Leucine Rich Repeat family protein</fullName>
    </recommendedName>
</protein>
<evidence type="ECO:0000313" key="4">
    <source>
        <dbReference type="Proteomes" id="UP000009168"/>
    </source>
</evidence>
<proteinExistence type="predicted"/>
<dbReference type="SMART" id="SM00368">
    <property type="entry name" value="LRR_RI"/>
    <property type="match status" value="5"/>
</dbReference>
<feature type="region of interest" description="Disordered" evidence="2">
    <location>
        <begin position="1820"/>
        <end position="1863"/>
    </location>
</feature>
<evidence type="ECO:0000256" key="1">
    <source>
        <dbReference type="SAM" id="Coils"/>
    </source>
</evidence>
<evidence type="ECO:0008006" key="5">
    <source>
        <dbReference type="Google" id="ProtNLM"/>
    </source>
</evidence>
<dbReference type="OrthoDB" id="429162at2759"/>
<dbReference type="InParanoid" id="Q24E35"/>
<feature type="compositionally biased region" description="Polar residues" evidence="2">
    <location>
        <begin position="635"/>
        <end position="645"/>
    </location>
</feature>
<dbReference type="GeneID" id="7824453"/>
<sequence length="1863" mass="216055">MNPNQDQHFQLQDTIKMAEHQQYNSPPFQANYSQQSEYMQRMTFNPVPQLNIQQSKDMAISYLNQSPSYFFETGQSWTNNESSKKQFNINSESARNSRTFKFREFNLKQNQLSQQKHQEESDQNQVSNQLQDRNISSEQTARSELQMPLTDRSQLKYYKSQQNFRSPKKLQFSPQISQNNNLYYQYMNPMPTSQKEPQNSGNQFDIKSSLKKKSILFNNSESQINKSGVINSENNISNSFRKQQGPFTQNNPFGIQQKNAKTTPINNELSNNFMTERQQLLMPQSEKEITNNNKNIAGQQQKRLSIQEVQNYYAFNSAVSSVQATSLTQIPQQISHSIFKGKQEEKKLQNGIPLIKKQQQSTSVSERESRDLKNRIHFNINGSSNYQIFSNLQHSIHSPTKDLTNLSNSQSYKVPKNINLSKTFSSPFLKKVQQQKKQQLAEVVSGGKTPQSYSQLTSQNFAAFPSTQVATPNNQNVSNSATTSTAKRLQNINLNLENIKTRQSSSSSSSSKSGKSLFESPLSPPPKNKLMMEMSKFKKELKELNSINKSNRKSLQQQNKNSLNNFIRVKKAETTTNFYVSDSKISSSNYQNPQTAKQQIDYTPNKTLNQIPNYTQYSESNPLKMSLSELYQNESPTNRQSNFNEDSGVNFNNQNQQSSNKLQSAFVETPQNKNLNNLQKKYHESYKNIENILEENKYFQSINKIEEEMLSVTMKNKTLLPRKLGIISLQQTKTEGDQFPYSARNFKDTSYQNIEDTKQVDSPSLVNIDKDEVPNQAELKSQFKIHDLAQGGFKNRQSLKVQNDDLENYQLLNNISLVNLDAIQSKKDGKIKQKLNLSHQNIRNNYSEMLAKAFGHKDLQFLHTLNLSNNHLNGIAILTISRNLPESIHSIDFSSNNICAEGTRGLIPLFDSKKFNQLRKLNLENNNITDIGLKVIIPHIFSNMSIYVLNISHNKLSDQSCDFIKKLLMKSSYLQELYLHWNKISSKGGILIAQGLSENLNIKVLDLSHNGLGSIPKLKCGMKIIQSCNVLESAVKHLDISYNQFTHQECVDMSTALLQNRVLFGVHLEGNESQALIDPRGFVFFPENQNKKYEENHQNDIQIVTQRIESVKTKGPNKLQSFDCKAFDNCWICHGWTEIRFEMRETGSDVFTGEPVFLHLDFEDYQPIYMDRDPEDPSCFFLNRMCPPNRKITFFFSDPCKNVIYFSKDYKIQEFQIPDGINLNFYDIPIHHHSQQANQSGTDENKNSQNQQQDKKGDQKNKKGNKAEKSKMKEKQKQNSKSQKDKQDQTPTTKESNKNEGKKQTSKQQEISEQELQEQKNEEIEQALDEVSKNIKKKFKVKYLDGTIIEYHAPTYVNYIETQVCRELISKKRDYEANVKAKPRQPETYFRISKTDQWHRGISLFRDYIPDSDALDKRCFEFDWQTSKLPKLLEKGKDIEDCKKILQSVYPLLRIAYKYLSCTGIANDVFCITQNPFSNFTQKAQIIDNNLLFIRDIDFNFISASNIALKAKTYRNPDKALIRNEFLEVMGRIALDKYIRNEKAKANAEAMKMFFYEEGLLNHLYEFDSPQEWRKIRYWNQECDEKLKAYLPFLKTLYNNFADSRKNEKRYFTTTKSMSLQEFKDMVYKFDLLDDLLVERDIIISFNLAMMTQVDELNSDRHFQMQFVEFLEALSRLAEKKSMVPLGEIAEEYEVHERIVIQLPYKIESMLALMKKRYETFSIKENSSNQNSAQQQAQQQQQQISQQQQNVLQGVVSLFKRKSLIQNNTPTNSQRQNNKMNDESINFIKRVTMKRNTQISDDQKEQDKLNLKSVIQKIMNKETLKNKSNTNSPAKSPGKSPKKQLLKELEQMKQQQQNESALK</sequence>
<keyword evidence="4" id="KW-1185">Reference proteome</keyword>
<name>Q24E35_TETTS</name>
<organism evidence="3 4">
    <name type="scientific">Tetrahymena thermophila (strain SB210)</name>
    <dbReference type="NCBI Taxonomy" id="312017"/>
    <lineage>
        <taxon>Eukaryota</taxon>
        <taxon>Sar</taxon>
        <taxon>Alveolata</taxon>
        <taxon>Ciliophora</taxon>
        <taxon>Intramacronucleata</taxon>
        <taxon>Oligohymenophorea</taxon>
        <taxon>Hymenostomatida</taxon>
        <taxon>Tetrahymenina</taxon>
        <taxon>Tetrahymenidae</taxon>
        <taxon>Tetrahymena</taxon>
    </lineage>
</organism>
<dbReference type="HOGENOM" id="CLU_236989_0_0_1"/>
<dbReference type="PROSITE" id="PS51450">
    <property type="entry name" value="LRR"/>
    <property type="match status" value="2"/>
</dbReference>
<dbReference type="InterPro" id="IPR001611">
    <property type="entry name" value="Leu-rich_rpt"/>
</dbReference>
<dbReference type="EMBL" id="GG662311">
    <property type="protein sequence ID" value="EAS06066.2"/>
    <property type="molecule type" value="Genomic_DNA"/>
</dbReference>
<dbReference type="PANTHER" id="PTHR24114">
    <property type="entry name" value="LEUCINE RICH REPEAT FAMILY PROTEIN"/>
    <property type="match status" value="1"/>
</dbReference>
<dbReference type="Gene3D" id="3.80.10.10">
    <property type="entry name" value="Ribonuclease Inhibitor"/>
    <property type="match status" value="1"/>
</dbReference>
<feature type="compositionally biased region" description="Low complexity" evidence="2">
    <location>
        <begin position="1852"/>
        <end position="1863"/>
    </location>
</feature>
<evidence type="ECO:0000256" key="2">
    <source>
        <dbReference type="SAM" id="MobiDB-lite"/>
    </source>
</evidence>
<accession>Q24E35</accession>
<dbReference type="KEGG" id="tet:TTHERM_00853050"/>